<dbReference type="GO" id="GO:0004674">
    <property type="term" value="F:protein serine/threonine kinase activity"/>
    <property type="evidence" value="ECO:0007669"/>
    <property type="project" value="UniProtKB-KW"/>
</dbReference>
<dbReference type="InterPro" id="IPR003594">
    <property type="entry name" value="HATPase_dom"/>
</dbReference>
<feature type="domain" description="Histidine kinase/HSP90-like ATPase" evidence="2">
    <location>
        <begin position="202"/>
        <end position="315"/>
    </location>
</feature>
<dbReference type="AlphaFoldDB" id="A0A1W2LZG6"/>
<dbReference type="Proteomes" id="UP000076660">
    <property type="component" value="Unassembled WGS sequence"/>
</dbReference>
<proteinExistence type="predicted"/>
<dbReference type="InterPro" id="IPR025847">
    <property type="entry name" value="MEDS_domain"/>
</dbReference>
<dbReference type="InterPro" id="IPR036890">
    <property type="entry name" value="HATPase_C_sf"/>
</dbReference>
<protein>
    <submittedName>
        <fullName evidence="4">Anti-sigma regulatory factor</fullName>
    </submittedName>
</protein>
<dbReference type="InterPro" id="IPR047718">
    <property type="entry name" value="RsbA-like_anti_sig"/>
</dbReference>
<dbReference type="CDD" id="cd16936">
    <property type="entry name" value="HATPase_RsbW-like"/>
    <property type="match status" value="1"/>
</dbReference>
<evidence type="ECO:0000313" key="4">
    <source>
        <dbReference type="EMBL" id="ONF72626.1"/>
    </source>
</evidence>
<evidence type="ECO:0000259" key="3">
    <source>
        <dbReference type="Pfam" id="PF14417"/>
    </source>
</evidence>
<comment type="caution">
    <text evidence="4">The sequence shown here is derived from an EMBL/GenBank/DDBJ whole genome shotgun (WGS) entry which is preliminary data.</text>
</comment>
<keyword evidence="1" id="KW-0723">Serine/threonine-protein kinase</keyword>
<dbReference type="RefSeq" id="WP_063273655.1">
    <property type="nucleotide sequence ID" value="NZ_LQMT02000010.1"/>
</dbReference>
<organism evidence="4 5">
    <name type="scientific">Amycolatopsis keratiniphila subsp. keratiniphila</name>
    <dbReference type="NCBI Taxonomy" id="227715"/>
    <lineage>
        <taxon>Bacteria</taxon>
        <taxon>Bacillati</taxon>
        <taxon>Actinomycetota</taxon>
        <taxon>Actinomycetes</taxon>
        <taxon>Pseudonocardiales</taxon>
        <taxon>Pseudonocardiaceae</taxon>
        <taxon>Amycolatopsis</taxon>
        <taxon>Amycolatopsis japonica group</taxon>
    </lineage>
</organism>
<evidence type="ECO:0000259" key="2">
    <source>
        <dbReference type="Pfam" id="PF13581"/>
    </source>
</evidence>
<accession>A0A1W2LZG6</accession>
<dbReference type="Pfam" id="PF14417">
    <property type="entry name" value="MEDS"/>
    <property type="match status" value="1"/>
</dbReference>
<evidence type="ECO:0000313" key="5">
    <source>
        <dbReference type="Proteomes" id="UP000076660"/>
    </source>
</evidence>
<gene>
    <name evidence="4" type="ORF">AVR91_0210600</name>
</gene>
<dbReference type="PANTHER" id="PTHR35526">
    <property type="entry name" value="ANTI-SIGMA-F FACTOR RSBW-RELATED"/>
    <property type="match status" value="1"/>
</dbReference>
<dbReference type="Pfam" id="PF13581">
    <property type="entry name" value="HATPase_c_2"/>
    <property type="match status" value="1"/>
</dbReference>
<dbReference type="OrthoDB" id="4088450at2"/>
<dbReference type="InterPro" id="IPR050267">
    <property type="entry name" value="Anti-sigma-factor_SerPK"/>
</dbReference>
<keyword evidence="1" id="KW-0808">Transferase</keyword>
<sequence length="321" mass="34512">MVSPTADTDPFVHPALFYRGQDEYLAGTVPFIRRGLDGGEPVAVSVPGPNLELLRTALGQDAGRVLLLDMTQEGRNPGRIIPGVLRAFSDDHPGQRVRIIGEPVWAGRSELEYPACAQHEALINLAFTGREVTILCPYDVARLDTRALTDAEATHPLLIDATGERASDGYDPLRIIDGYNTPLPEPAPTEPAAHVTLDAVSGDTASLARTRAIARDQARRAGLTGDRVEDVELVVVELVANSVGHGGGQGRLDIWIEPGRLVCEIRDTGHLTDPLAGRRPAPPGQMRGRGLLLINHLSDLVRLHTGPHGTTVRVCFTTTQS</sequence>
<dbReference type="PANTHER" id="PTHR35526:SF3">
    <property type="entry name" value="ANTI-SIGMA-F FACTOR RSBW"/>
    <property type="match status" value="1"/>
</dbReference>
<evidence type="ECO:0000256" key="1">
    <source>
        <dbReference type="ARBA" id="ARBA00022527"/>
    </source>
</evidence>
<reference evidence="4 5" key="1">
    <citation type="submission" date="2016-12" db="EMBL/GenBank/DDBJ databases">
        <title>Amycolatopsis keratiniphila subsp. keratiniphila genome sequencing and assembly.</title>
        <authorList>
            <person name="Mayilraj S."/>
            <person name="Kaur N."/>
        </authorList>
    </citation>
    <scope>NUCLEOTIDE SEQUENCE [LARGE SCALE GENOMIC DNA]</scope>
    <source>
        <strain evidence="4 5">DSM 44409</strain>
    </source>
</reference>
<dbReference type="EMBL" id="LQMT02000010">
    <property type="protein sequence ID" value="ONF72626.1"/>
    <property type="molecule type" value="Genomic_DNA"/>
</dbReference>
<name>A0A1W2LZG6_9PSEU</name>
<keyword evidence="1" id="KW-0418">Kinase</keyword>
<dbReference type="NCBIfam" id="NF041045">
    <property type="entry name" value="RsbA_anti_sig"/>
    <property type="match status" value="1"/>
</dbReference>
<dbReference type="SUPFAM" id="SSF55874">
    <property type="entry name" value="ATPase domain of HSP90 chaperone/DNA topoisomerase II/histidine kinase"/>
    <property type="match status" value="1"/>
</dbReference>
<dbReference type="Gene3D" id="3.30.565.10">
    <property type="entry name" value="Histidine kinase-like ATPase, C-terminal domain"/>
    <property type="match status" value="1"/>
</dbReference>
<feature type="domain" description="MEDS" evidence="3">
    <location>
        <begin position="13"/>
        <end position="156"/>
    </location>
</feature>